<evidence type="ECO:0008006" key="3">
    <source>
        <dbReference type="Google" id="ProtNLM"/>
    </source>
</evidence>
<reference evidence="2" key="1">
    <citation type="journal article" date="2019" name="Int. J. Syst. Evol. Microbiol.">
        <title>The Global Catalogue of Microorganisms (GCM) 10K type strain sequencing project: providing services to taxonomists for standard genome sequencing and annotation.</title>
        <authorList>
            <consortium name="The Broad Institute Genomics Platform"/>
            <consortium name="The Broad Institute Genome Sequencing Center for Infectious Disease"/>
            <person name="Wu L."/>
            <person name="Ma J."/>
        </authorList>
    </citation>
    <scope>NUCLEOTIDE SEQUENCE [LARGE SCALE GENOMIC DNA]</scope>
    <source>
        <strain evidence="2">SYNS20</strain>
    </source>
</reference>
<proteinExistence type="predicted"/>
<dbReference type="InterPro" id="IPR016181">
    <property type="entry name" value="Acyl_CoA_acyltransferase"/>
</dbReference>
<gene>
    <name evidence="1" type="ORF">ACFQVC_29995</name>
</gene>
<keyword evidence="2" id="KW-1185">Reference proteome</keyword>
<dbReference type="EMBL" id="JBHTCF010000015">
    <property type="protein sequence ID" value="MFC7308439.1"/>
    <property type="molecule type" value="Genomic_DNA"/>
</dbReference>
<dbReference type="RefSeq" id="WP_381836405.1">
    <property type="nucleotide sequence ID" value="NZ_JBHTCF010000015.1"/>
</dbReference>
<dbReference type="SUPFAM" id="SSF55729">
    <property type="entry name" value="Acyl-CoA N-acyltransferases (Nat)"/>
    <property type="match status" value="1"/>
</dbReference>
<comment type="caution">
    <text evidence="1">The sequence shown here is derived from an EMBL/GenBank/DDBJ whole genome shotgun (WGS) entry which is preliminary data.</text>
</comment>
<name>A0ABW2JQM0_9ACTN</name>
<dbReference type="Gene3D" id="3.40.630.30">
    <property type="match status" value="1"/>
</dbReference>
<evidence type="ECO:0000313" key="2">
    <source>
        <dbReference type="Proteomes" id="UP001596523"/>
    </source>
</evidence>
<protein>
    <recommendedName>
        <fullName evidence="3">GNAT family N-acetyltransferase</fullName>
    </recommendedName>
</protein>
<evidence type="ECO:0000313" key="1">
    <source>
        <dbReference type="EMBL" id="MFC7308439.1"/>
    </source>
</evidence>
<accession>A0ABW2JQM0</accession>
<organism evidence="1 2">
    <name type="scientific">Streptomyces monticola</name>
    <dbReference type="NCBI Taxonomy" id="2666263"/>
    <lineage>
        <taxon>Bacteria</taxon>
        <taxon>Bacillati</taxon>
        <taxon>Actinomycetota</taxon>
        <taxon>Actinomycetes</taxon>
        <taxon>Kitasatosporales</taxon>
        <taxon>Streptomycetaceae</taxon>
        <taxon>Streptomyces</taxon>
    </lineage>
</organism>
<sequence length="46" mass="5149">MVTALMDWMTASGCKRVSLSSSSEGEPLYASLGFTYDDPRMSWRAR</sequence>
<dbReference type="Proteomes" id="UP001596523">
    <property type="component" value="Unassembled WGS sequence"/>
</dbReference>